<evidence type="ECO:0000313" key="2">
    <source>
        <dbReference type="Proteomes" id="UP000199439"/>
    </source>
</evidence>
<organism evidence="1 2">
    <name type="scientific">Algibacter pectinivorans</name>
    <dbReference type="NCBI Taxonomy" id="870482"/>
    <lineage>
        <taxon>Bacteria</taxon>
        <taxon>Pseudomonadati</taxon>
        <taxon>Bacteroidota</taxon>
        <taxon>Flavobacteriia</taxon>
        <taxon>Flavobacteriales</taxon>
        <taxon>Flavobacteriaceae</taxon>
        <taxon>Algibacter</taxon>
    </lineage>
</organism>
<sequence length="97" mass="11521">MRILRIQILAYIYTKPINYQIVMIRLNLKPSVIKNINFNKKDEMLEIEFKRHISTAQCINIPLSILKDYVETLRNDQENENEFQPNLTVVHSNFKAS</sequence>
<dbReference type="STRING" id="870482.SAMN04487987_108104"/>
<dbReference type="Proteomes" id="UP000199439">
    <property type="component" value="Unassembled WGS sequence"/>
</dbReference>
<reference evidence="2" key="1">
    <citation type="submission" date="2016-10" db="EMBL/GenBank/DDBJ databases">
        <authorList>
            <person name="Varghese N."/>
            <person name="Submissions S."/>
        </authorList>
    </citation>
    <scope>NUCLEOTIDE SEQUENCE [LARGE SCALE GENOMIC DNA]</scope>
    <source>
        <strain evidence="2">DSM 25730</strain>
    </source>
</reference>
<gene>
    <name evidence="1" type="ORF">SAMN04487987_108104</name>
</gene>
<dbReference type="OrthoDB" id="1451486at2"/>
<evidence type="ECO:0000313" key="1">
    <source>
        <dbReference type="EMBL" id="SFD28643.1"/>
    </source>
</evidence>
<dbReference type="AlphaFoldDB" id="A0A1I1RAQ8"/>
<proteinExistence type="predicted"/>
<dbReference type="RefSeq" id="WP_139205255.1">
    <property type="nucleotide sequence ID" value="NZ_FOMI01000008.1"/>
</dbReference>
<name>A0A1I1RAQ8_9FLAO</name>
<dbReference type="EMBL" id="FOMI01000008">
    <property type="protein sequence ID" value="SFD28643.1"/>
    <property type="molecule type" value="Genomic_DNA"/>
</dbReference>
<keyword evidence="2" id="KW-1185">Reference proteome</keyword>
<protein>
    <submittedName>
        <fullName evidence="1">Uncharacterized protein</fullName>
    </submittedName>
</protein>
<accession>A0A1I1RAQ8</accession>